<organism evidence="3">
    <name type="scientific">Roseihalotalea indica</name>
    <dbReference type="NCBI Taxonomy" id="2867963"/>
    <lineage>
        <taxon>Bacteria</taxon>
        <taxon>Pseudomonadati</taxon>
        <taxon>Bacteroidota</taxon>
        <taxon>Cytophagia</taxon>
        <taxon>Cytophagales</taxon>
        <taxon>Catalimonadaceae</taxon>
        <taxon>Roseihalotalea</taxon>
    </lineage>
</organism>
<reference evidence="3" key="1">
    <citation type="journal article" date="2023" name="Comput. Struct. Biotechnol. J.">
        <title>Discovery of a novel marine Bacteroidetes with a rich repertoire of carbohydrate-active enzymes.</title>
        <authorList>
            <person name="Chen B."/>
            <person name="Liu G."/>
            <person name="Chen Q."/>
            <person name="Wang H."/>
            <person name="Liu L."/>
            <person name="Tang K."/>
        </authorList>
    </citation>
    <scope>NUCLEOTIDE SEQUENCE</scope>
    <source>
        <strain evidence="3">TK19036</strain>
    </source>
</reference>
<proteinExistence type="predicted"/>
<keyword evidence="2" id="KW-0812">Transmembrane</keyword>
<accession>A0AA49GPT8</accession>
<gene>
    <name evidence="3" type="ORF">K4G66_05980</name>
</gene>
<reference evidence="3" key="2">
    <citation type="journal article" date="2024" name="Antonie Van Leeuwenhoek">
        <title>Roseihalotalea indica gen. nov., sp. nov., a halophilic Bacteroidetes from mesopelagic Southwest Indian Ocean with higher carbohydrate metabolic potential.</title>
        <authorList>
            <person name="Chen B."/>
            <person name="Zhang M."/>
            <person name="Lin D."/>
            <person name="Ye J."/>
            <person name="Tang K."/>
        </authorList>
    </citation>
    <scope>NUCLEOTIDE SEQUENCE</scope>
    <source>
        <strain evidence="3">TK19036</strain>
    </source>
</reference>
<evidence type="ECO:0000313" key="3">
    <source>
        <dbReference type="EMBL" id="WKN38248.1"/>
    </source>
</evidence>
<protein>
    <submittedName>
        <fullName evidence="3">Uncharacterized protein</fullName>
    </submittedName>
</protein>
<evidence type="ECO:0000256" key="2">
    <source>
        <dbReference type="SAM" id="Phobius"/>
    </source>
</evidence>
<dbReference type="AlphaFoldDB" id="A0AA49GPT8"/>
<name>A0AA49GPT8_9BACT</name>
<sequence>MIDLLLMGAAYVIMVYFMVVLMKKRNFRFRDDDDDDDDGGISMTPTPDLDLPPGVTLPDGDGPIRHRRIKEEEVFA</sequence>
<dbReference type="EMBL" id="CP120682">
    <property type="protein sequence ID" value="WKN38248.1"/>
    <property type="molecule type" value="Genomic_DNA"/>
</dbReference>
<evidence type="ECO:0000256" key="1">
    <source>
        <dbReference type="SAM" id="MobiDB-lite"/>
    </source>
</evidence>
<feature type="region of interest" description="Disordered" evidence="1">
    <location>
        <begin position="31"/>
        <end position="63"/>
    </location>
</feature>
<keyword evidence="2" id="KW-0472">Membrane</keyword>
<keyword evidence="2" id="KW-1133">Transmembrane helix</keyword>
<feature type="transmembrane region" description="Helical" evidence="2">
    <location>
        <begin position="6"/>
        <end position="22"/>
    </location>
</feature>